<dbReference type="GO" id="GO:0016747">
    <property type="term" value="F:acyltransferase activity, transferring groups other than amino-acyl groups"/>
    <property type="evidence" value="ECO:0007669"/>
    <property type="project" value="InterPro"/>
</dbReference>
<dbReference type="PROSITE" id="PS51186">
    <property type="entry name" value="GNAT"/>
    <property type="match status" value="1"/>
</dbReference>
<evidence type="ECO:0000313" key="2">
    <source>
        <dbReference type="EMBL" id="TNJ62002.1"/>
    </source>
</evidence>
<keyword evidence="2" id="KW-0808">Transferase</keyword>
<reference evidence="2 3" key="1">
    <citation type="submission" date="2019-05" db="EMBL/GenBank/DDBJ databases">
        <title>We sequenced the genome of Paenibacillus hemerocallicola KCTC 33185 for further insight into its adaptation and study the phylogeny of Paenibacillus.</title>
        <authorList>
            <person name="Narsing Rao M.P."/>
        </authorList>
    </citation>
    <scope>NUCLEOTIDE SEQUENCE [LARGE SCALE GENOMIC DNA]</scope>
    <source>
        <strain evidence="2 3">KCTC 33185</strain>
    </source>
</reference>
<dbReference type="Pfam" id="PF00583">
    <property type="entry name" value="Acetyltransf_1"/>
    <property type="match status" value="1"/>
</dbReference>
<dbReference type="Proteomes" id="UP000307943">
    <property type="component" value="Unassembled WGS sequence"/>
</dbReference>
<sequence length="139" mass="14688">MGALGARAELLQIGVSRGCKRSGSGTKLLRHAEEVVRSRWAYCLFIMTYAEDCDVIAFYGKNGFVPVATLPDVYGPGLEGKCVYAEHFAVGRGSTAGVAAARNGTRQSSLTPARETGACSRSLDGCRRAASPLCRTNAP</sequence>
<dbReference type="AlphaFoldDB" id="A0A5C4SZ09"/>
<accession>A0A5C4SZ09</accession>
<evidence type="ECO:0000259" key="1">
    <source>
        <dbReference type="PROSITE" id="PS51186"/>
    </source>
</evidence>
<comment type="caution">
    <text evidence="2">The sequence shown here is derived from an EMBL/GenBank/DDBJ whole genome shotgun (WGS) entry which is preliminary data.</text>
</comment>
<gene>
    <name evidence="2" type="ORF">FE784_33085</name>
</gene>
<dbReference type="OrthoDB" id="8590186at2"/>
<dbReference type="SUPFAM" id="SSF55729">
    <property type="entry name" value="Acyl-CoA N-acyltransferases (Nat)"/>
    <property type="match status" value="1"/>
</dbReference>
<proteinExistence type="predicted"/>
<evidence type="ECO:0000313" key="3">
    <source>
        <dbReference type="Proteomes" id="UP000307943"/>
    </source>
</evidence>
<dbReference type="Gene3D" id="3.40.630.30">
    <property type="match status" value="1"/>
</dbReference>
<organism evidence="2 3">
    <name type="scientific">Paenibacillus hemerocallicola</name>
    <dbReference type="NCBI Taxonomy" id="1172614"/>
    <lineage>
        <taxon>Bacteria</taxon>
        <taxon>Bacillati</taxon>
        <taxon>Bacillota</taxon>
        <taxon>Bacilli</taxon>
        <taxon>Bacillales</taxon>
        <taxon>Paenibacillaceae</taxon>
        <taxon>Paenibacillus</taxon>
    </lineage>
</organism>
<dbReference type="EMBL" id="VDCQ01000068">
    <property type="protein sequence ID" value="TNJ62002.1"/>
    <property type="molecule type" value="Genomic_DNA"/>
</dbReference>
<name>A0A5C4SZ09_9BACL</name>
<dbReference type="InterPro" id="IPR000182">
    <property type="entry name" value="GNAT_dom"/>
</dbReference>
<protein>
    <submittedName>
        <fullName evidence="2">GNAT family N-acetyltransferase</fullName>
    </submittedName>
</protein>
<dbReference type="InterPro" id="IPR016181">
    <property type="entry name" value="Acyl_CoA_acyltransferase"/>
</dbReference>
<feature type="domain" description="N-acetyltransferase" evidence="1">
    <location>
        <begin position="1"/>
        <end position="90"/>
    </location>
</feature>
<keyword evidence="3" id="KW-1185">Reference proteome</keyword>